<protein>
    <submittedName>
        <fullName evidence="1">Uncharacterized protein</fullName>
    </submittedName>
</protein>
<proteinExistence type="predicted"/>
<accession>A0AAQ4DSD2</accession>
<dbReference type="EMBL" id="JARKHS020027447">
    <property type="protein sequence ID" value="KAK8765372.1"/>
    <property type="molecule type" value="Genomic_DNA"/>
</dbReference>
<evidence type="ECO:0000313" key="1">
    <source>
        <dbReference type="EMBL" id="KAK8765372.1"/>
    </source>
</evidence>
<sequence>MTTQEYVQSTLSMVKRVPLKRIPVISRQSSHLCTGNGQGILLASCQDLAGGCKDLQCRLPQVYKNKNP</sequence>
<gene>
    <name evidence="1" type="ORF">V5799_032019</name>
</gene>
<keyword evidence="2" id="KW-1185">Reference proteome</keyword>
<dbReference type="Proteomes" id="UP001321473">
    <property type="component" value="Unassembled WGS sequence"/>
</dbReference>
<dbReference type="AlphaFoldDB" id="A0AAQ4DSD2"/>
<evidence type="ECO:0000313" key="2">
    <source>
        <dbReference type="Proteomes" id="UP001321473"/>
    </source>
</evidence>
<organism evidence="1 2">
    <name type="scientific">Amblyomma americanum</name>
    <name type="common">Lone star tick</name>
    <dbReference type="NCBI Taxonomy" id="6943"/>
    <lineage>
        <taxon>Eukaryota</taxon>
        <taxon>Metazoa</taxon>
        <taxon>Ecdysozoa</taxon>
        <taxon>Arthropoda</taxon>
        <taxon>Chelicerata</taxon>
        <taxon>Arachnida</taxon>
        <taxon>Acari</taxon>
        <taxon>Parasitiformes</taxon>
        <taxon>Ixodida</taxon>
        <taxon>Ixodoidea</taxon>
        <taxon>Ixodidae</taxon>
        <taxon>Amblyomminae</taxon>
        <taxon>Amblyomma</taxon>
    </lineage>
</organism>
<reference evidence="1 2" key="1">
    <citation type="journal article" date="2023" name="Arcadia Sci">
        <title>De novo assembly of a long-read Amblyomma americanum tick genome.</title>
        <authorList>
            <person name="Chou S."/>
            <person name="Poskanzer K.E."/>
            <person name="Rollins M."/>
            <person name="Thuy-Boun P.S."/>
        </authorList>
    </citation>
    <scope>NUCLEOTIDE SEQUENCE [LARGE SCALE GENOMIC DNA]</scope>
    <source>
        <strain evidence="1">F_SG_1</strain>
        <tissue evidence="1">Salivary glands</tissue>
    </source>
</reference>
<comment type="caution">
    <text evidence="1">The sequence shown here is derived from an EMBL/GenBank/DDBJ whole genome shotgun (WGS) entry which is preliminary data.</text>
</comment>
<name>A0AAQ4DSD2_AMBAM</name>